<evidence type="ECO:0000256" key="2">
    <source>
        <dbReference type="SAM" id="Phobius"/>
    </source>
</evidence>
<feature type="region of interest" description="Disordered" evidence="1">
    <location>
        <begin position="155"/>
        <end position="185"/>
    </location>
</feature>
<evidence type="ECO:0000313" key="4">
    <source>
        <dbReference type="Proteomes" id="UP000304951"/>
    </source>
</evidence>
<proteinExistence type="predicted"/>
<dbReference type="AlphaFoldDB" id="A0A4S8T0C2"/>
<dbReference type="Proteomes" id="UP000304951">
    <property type="component" value="Unassembled WGS sequence"/>
</dbReference>
<protein>
    <submittedName>
        <fullName evidence="3">Uncharacterized protein</fullName>
    </submittedName>
</protein>
<keyword evidence="2" id="KW-1133">Transmembrane helix</keyword>
<feature type="transmembrane region" description="Helical" evidence="2">
    <location>
        <begin position="104"/>
        <end position="130"/>
    </location>
</feature>
<keyword evidence="2" id="KW-0472">Membrane</keyword>
<accession>A0A4S8T0C2</accession>
<keyword evidence="2" id="KW-0812">Transmembrane</keyword>
<evidence type="ECO:0000256" key="1">
    <source>
        <dbReference type="SAM" id="MobiDB-lite"/>
    </source>
</evidence>
<comment type="caution">
    <text evidence="3">The sequence shown here is derived from an EMBL/GenBank/DDBJ whole genome shotgun (WGS) entry which is preliminary data.</text>
</comment>
<name>A0A4S8T0C2_AURPU</name>
<sequence length="203" mass="23718">MVHKCLFPCFQSVSPTPQSYPLQISYLKSAYTFTIPTTNAMHIITNPSTGEGRNVSFETNASYVSFAYDNNSTTFNNLTFISNHEKLPWYMGQYTTPVTAVLEAYVLISFLIFFVMFMLCVHRHGCCHIFHRRRRRHRQRAVRYQQQMRVRAWEEEQANRIHDDDDEDEDIDGHEVDSLDTENGDRVQEIQRLERALRSAGIA</sequence>
<reference evidence="3 4" key="1">
    <citation type="submission" date="2018-10" db="EMBL/GenBank/DDBJ databases">
        <title>Fifty Aureobasidium pullulans genomes reveal a recombining polyextremotolerant generalist.</title>
        <authorList>
            <person name="Gostincar C."/>
            <person name="Turk M."/>
            <person name="Zajc J."/>
            <person name="Gunde-Cimerman N."/>
        </authorList>
    </citation>
    <scope>NUCLEOTIDE SEQUENCE [LARGE SCALE GENOMIC DNA]</scope>
    <source>
        <strain evidence="3 4">EXF-11900</strain>
    </source>
</reference>
<dbReference type="EMBL" id="QZAF01000014">
    <property type="protein sequence ID" value="THV76809.1"/>
    <property type="molecule type" value="Genomic_DNA"/>
</dbReference>
<organism evidence="3 4">
    <name type="scientific">Aureobasidium pullulans</name>
    <name type="common">Black yeast</name>
    <name type="synonym">Pullularia pullulans</name>
    <dbReference type="NCBI Taxonomy" id="5580"/>
    <lineage>
        <taxon>Eukaryota</taxon>
        <taxon>Fungi</taxon>
        <taxon>Dikarya</taxon>
        <taxon>Ascomycota</taxon>
        <taxon>Pezizomycotina</taxon>
        <taxon>Dothideomycetes</taxon>
        <taxon>Dothideomycetidae</taxon>
        <taxon>Dothideales</taxon>
        <taxon>Saccotheciaceae</taxon>
        <taxon>Aureobasidium</taxon>
    </lineage>
</organism>
<feature type="compositionally biased region" description="Basic and acidic residues" evidence="1">
    <location>
        <begin position="173"/>
        <end position="185"/>
    </location>
</feature>
<gene>
    <name evidence="3" type="ORF">D6D28_00834</name>
</gene>
<evidence type="ECO:0000313" key="3">
    <source>
        <dbReference type="EMBL" id="THV76809.1"/>
    </source>
</evidence>